<organism evidence="2 3">
    <name type="scientific">Somion occarium</name>
    <dbReference type="NCBI Taxonomy" id="3059160"/>
    <lineage>
        <taxon>Eukaryota</taxon>
        <taxon>Fungi</taxon>
        <taxon>Dikarya</taxon>
        <taxon>Basidiomycota</taxon>
        <taxon>Agaricomycotina</taxon>
        <taxon>Agaricomycetes</taxon>
        <taxon>Polyporales</taxon>
        <taxon>Cerrenaceae</taxon>
        <taxon>Somion</taxon>
    </lineage>
</organism>
<feature type="compositionally biased region" description="Polar residues" evidence="1">
    <location>
        <begin position="7"/>
        <end position="24"/>
    </location>
</feature>
<feature type="compositionally biased region" description="Low complexity" evidence="1">
    <location>
        <begin position="426"/>
        <end position="444"/>
    </location>
</feature>
<reference evidence="3" key="1">
    <citation type="submission" date="2024-04" db="EMBL/GenBank/DDBJ databases">
        <authorList>
            <person name="Shaw F."/>
            <person name="Minotto A."/>
        </authorList>
    </citation>
    <scope>NUCLEOTIDE SEQUENCE [LARGE SCALE GENOMIC DNA]</scope>
</reference>
<sequence length="1172" mass="125610">MPASSRYGRTTSSPPLSSAYSTTTANQQRLNVVTRLAIEGKATRGSEGKTDGAAIKMYLKLAIPLESVTPGATIPLFPEENVKILYSKVHPLNASSAPYNFSSTLDPLLHKAARALNLPGRLHQSYLSLFDSLLSSASSNSSSASPLDDKYTGLILVSGYQVSFVLPKEFPSRIGELTTRSPSSRRASNATNIQFVAAIDIWVPFLSKPPLSPYLLSIPTPKCLHNYVKLRIFPPTTPAATSSSLASISSAEEEFNSWDLTSEPHVTQGTTPQKRSRSNSQSYMHFADDESSDSSTTGFPDGCGIQGTFQSAERIRIRWAKPMKSSDIPETADGRRRVGVREVDSNLTCTILGKHKIKGKRRNTSGDQNGIIMKLEYTATCHGVWFPGVATMLGMDVGLDAGDYDVSWAPDGDKKWSVSGSSGFTGFATGAPPSRRPSVSRQSSADTPSIFVLPSSPDGRATTTSRSQVPTRQTPSTSLLRAPLPAQNGDDYSFESSPNTTPISSIASLATIPSSPERDRRSRASSANGIVDTDSDEAASRPPTIPVTVHINMNELGPPSKNVFTFTISGTVVVSPRKVSLFLLNHSRVASPTPSASSSGDQSDDAEPVLLPQFRVLYSELETTAIVLQSNLEDAAVDVYNVKGSPANPQTRKTILQPGGQTKCSSEGARIALRALQPPPSTLRPYSSMHRSSRRGGDDSLEEQLGVNRSRVSNSMLSRNDSSSGLRQSYFPGASTRLKPKRDGPLMIPSVSATVTPLLTRVQGEGRDAVSLPTDYAVRLTLPAPSDADSEWLEFGLALPSDSSSSSTSSADAGPPKVEVASASVEGVPVKFEATAASKPEKLSADLDRLGVPFEQTSTREWLTWVKVRVGEAGGGNVQIVYIVRGMTGVGKEAPTQSWWKGKGRARSDDSALNVLLPTFSLPVGMLEVTLEGQAGFEITALRSNLTHEQLSSSGRRLSQYSLEEFFYPRLSVHFTPSSSAAFSYPSLWRGIHTAAIVLPAAAALVLLGNQNLLAAELAHTKQALYNCSNALPEDCHDLTETVTITATATIYTASSHSKWWHPGSDTSSLTELETSTSSVSVSLPHSTPSVTSIPTVTPSIPIIPSGSSALPPSETEALVLRSLPFSWPLKLDILSFDIPEPARTTVSYAFRGLGMAWQLVRKVIHYPLDPP</sequence>
<feature type="region of interest" description="Disordered" evidence="1">
    <location>
        <begin position="256"/>
        <end position="303"/>
    </location>
</feature>
<keyword evidence="3" id="KW-1185">Reference proteome</keyword>
<feature type="region of interest" description="Disordered" evidence="1">
    <location>
        <begin position="1"/>
        <end position="24"/>
    </location>
</feature>
<feature type="compositionally biased region" description="Polar residues" evidence="1">
    <location>
        <begin position="494"/>
        <end position="514"/>
    </location>
</feature>
<protein>
    <submittedName>
        <fullName evidence="2">Uncharacterized protein</fullName>
    </submittedName>
</protein>
<evidence type="ECO:0000313" key="2">
    <source>
        <dbReference type="EMBL" id="CAL1705671.1"/>
    </source>
</evidence>
<dbReference type="EMBL" id="OZ037946">
    <property type="protein sequence ID" value="CAL1705671.1"/>
    <property type="molecule type" value="Genomic_DNA"/>
</dbReference>
<feature type="region of interest" description="Disordered" evidence="1">
    <location>
        <begin position="426"/>
        <end position="543"/>
    </location>
</feature>
<accession>A0ABP1DCV2</accession>
<feature type="compositionally biased region" description="Polar residues" evidence="1">
    <location>
        <begin position="258"/>
        <end position="283"/>
    </location>
</feature>
<feature type="compositionally biased region" description="Low complexity" evidence="1">
    <location>
        <begin position="802"/>
        <end position="813"/>
    </location>
</feature>
<evidence type="ECO:0000256" key="1">
    <source>
        <dbReference type="SAM" id="MobiDB-lite"/>
    </source>
</evidence>
<name>A0ABP1DCV2_9APHY</name>
<dbReference type="Proteomes" id="UP001497453">
    <property type="component" value="Chromosome 3"/>
</dbReference>
<feature type="compositionally biased region" description="Low complexity" evidence="1">
    <location>
        <begin position="713"/>
        <end position="724"/>
    </location>
</feature>
<proteinExistence type="predicted"/>
<evidence type="ECO:0000313" key="3">
    <source>
        <dbReference type="Proteomes" id="UP001497453"/>
    </source>
</evidence>
<feature type="compositionally biased region" description="Polar residues" evidence="1">
    <location>
        <begin position="461"/>
        <end position="479"/>
    </location>
</feature>
<feature type="region of interest" description="Disordered" evidence="1">
    <location>
        <begin position="675"/>
        <end position="745"/>
    </location>
</feature>
<feature type="region of interest" description="Disordered" evidence="1">
    <location>
        <begin position="802"/>
        <end position="822"/>
    </location>
</feature>
<gene>
    <name evidence="2" type="ORF">GFSPODELE1_LOCUS5527</name>
</gene>